<keyword evidence="4" id="KW-0804">Transcription</keyword>
<dbReference type="PANTHER" id="PTHR43133:SF45">
    <property type="entry name" value="RNA POLYMERASE ECF-TYPE SIGMA FACTOR"/>
    <property type="match status" value="1"/>
</dbReference>
<evidence type="ECO:0000256" key="2">
    <source>
        <dbReference type="ARBA" id="ARBA00023015"/>
    </source>
</evidence>
<dbReference type="GO" id="GO:0003677">
    <property type="term" value="F:DNA binding"/>
    <property type="evidence" value="ECO:0007669"/>
    <property type="project" value="InterPro"/>
</dbReference>
<dbReference type="Gene3D" id="1.10.1740.10">
    <property type="match status" value="1"/>
</dbReference>
<comment type="caution">
    <text evidence="7">The sequence shown here is derived from an EMBL/GenBank/DDBJ whole genome shotgun (WGS) entry which is preliminary data.</text>
</comment>
<dbReference type="GO" id="GO:0016987">
    <property type="term" value="F:sigma factor activity"/>
    <property type="evidence" value="ECO:0007669"/>
    <property type="project" value="UniProtKB-KW"/>
</dbReference>
<dbReference type="InterPro" id="IPR007627">
    <property type="entry name" value="RNA_pol_sigma70_r2"/>
</dbReference>
<dbReference type="InterPro" id="IPR039425">
    <property type="entry name" value="RNA_pol_sigma-70-like"/>
</dbReference>
<sequence length="163" mass="18987">MATAPDFVEQVRKHQKIVHKVCHLYGDTPEDREDLFQEILLHAWKAWPAFRQEAKFTTWLYQVSLNTAISYFRKDKKQPVRQPIDASISLASPSADDDTEQQFKAMYLAIGELNRIDKAIVTLYIEQYDYRTIGQMLGLTDNNVAVRMNRIKAFLKEAVKKHL</sequence>
<dbReference type="EMBL" id="MORL01000008">
    <property type="protein sequence ID" value="OIN58114.1"/>
    <property type="molecule type" value="Genomic_DNA"/>
</dbReference>
<dbReference type="GO" id="GO:0006352">
    <property type="term" value="P:DNA-templated transcription initiation"/>
    <property type="evidence" value="ECO:0007669"/>
    <property type="project" value="InterPro"/>
</dbReference>
<dbReference type="InterPro" id="IPR014284">
    <property type="entry name" value="RNA_pol_sigma-70_dom"/>
</dbReference>
<evidence type="ECO:0000313" key="8">
    <source>
        <dbReference type="Proteomes" id="UP000181790"/>
    </source>
</evidence>
<evidence type="ECO:0000313" key="7">
    <source>
        <dbReference type="EMBL" id="OIN58114.1"/>
    </source>
</evidence>
<dbReference type="InterPro" id="IPR013324">
    <property type="entry name" value="RNA_pol_sigma_r3/r4-like"/>
</dbReference>
<dbReference type="InterPro" id="IPR013249">
    <property type="entry name" value="RNA_pol_sigma70_r4_t2"/>
</dbReference>
<evidence type="ECO:0000259" key="5">
    <source>
        <dbReference type="Pfam" id="PF04542"/>
    </source>
</evidence>
<evidence type="ECO:0000256" key="3">
    <source>
        <dbReference type="ARBA" id="ARBA00023082"/>
    </source>
</evidence>
<dbReference type="Proteomes" id="UP000181790">
    <property type="component" value="Unassembled WGS sequence"/>
</dbReference>
<evidence type="ECO:0000259" key="6">
    <source>
        <dbReference type="Pfam" id="PF08281"/>
    </source>
</evidence>
<keyword evidence="2" id="KW-0805">Transcription regulation</keyword>
<evidence type="ECO:0000256" key="4">
    <source>
        <dbReference type="ARBA" id="ARBA00023163"/>
    </source>
</evidence>
<dbReference type="RefSeq" id="WP_071504264.1">
    <property type="nucleotide sequence ID" value="NZ_MORL01000008.1"/>
</dbReference>
<accession>A0A1S2VH97</accession>
<dbReference type="InterPro" id="IPR013325">
    <property type="entry name" value="RNA_pol_sigma_r2"/>
</dbReference>
<comment type="similarity">
    <text evidence="1">Belongs to the sigma-70 factor family. ECF subfamily.</text>
</comment>
<dbReference type="PANTHER" id="PTHR43133">
    <property type="entry name" value="RNA POLYMERASE ECF-TYPE SIGMA FACTO"/>
    <property type="match status" value="1"/>
</dbReference>
<keyword evidence="3" id="KW-0731">Sigma factor</keyword>
<feature type="domain" description="RNA polymerase sigma-70 region 2" evidence="5">
    <location>
        <begin position="11"/>
        <end position="77"/>
    </location>
</feature>
<dbReference type="SUPFAM" id="SSF88659">
    <property type="entry name" value="Sigma3 and sigma4 domains of RNA polymerase sigma factors"/>
    <property type="match status" value="1"/>
</dbReference>
<gene>
    <name evidence="7" type="ORF">BLX24_16440</name>
</gene>
<organism evidence="7 8">
    <name type="scientific">Arsenicibacter rosenii</name>
    <dbReference type="NCBI Taxonomy" id="1750698"/>
    <lineage>
        <taxon>Bacteria</taxon>
        <taxon>Pseudomonadati</taxon>
        <taxon>Bacteroidota</taxon>
        <taxon>Cytophagia</taxon>
        <taxon>Cytophagales</taxon>
        <taxon>Spirosomataceae</taxon>
        <taxon>Arsenicibacter</taxon>
    </lineage>
</organism>
<dbReference type="InterPro" id="IPR036388">
    <property type="entry name" value="WH-like_DNA-bd_sf"/>
</dbReference>
<name>A0A1S2VH97_9BACT</name>
<dbReference type="AlphaFoldDB" id="A0A1S2VH97"/>
<dbReference type="Gene3D" id="1.10.10.10">
    <property type="entry name" value="Winged helix-like DNA-binding domain superfamily/Winged helix DNA-binding domain"/>
    <property type="match status" value="1"/>
</dbReference>
<feature type="domain" description="RNA polymerase sigma factor 70 region 4 type 2" evidence="6">
    <location>
        <begin position="105"/>
        <end position="155"/>
    </location>
</feature>
<dbReference type="Pfam" id="PF08281">
    <property type="entry name" value="Sigma70_r4_2"/>
    <property type="match status" value="1"/>
</dbReference>
<dbReference type="SUPFAM" id="SSF88946">
    <property type="entry name" value="Sigma2 domain of RNA polymerase sigma factors"/>
    <property type="match status" value="1"/>
</dbReference>
<keyword evidence="8" id="KW-1185">Reference proteome</keyword>
<protein>
    <submittedName>
        <fullName evidence="7">RNA polymerase subunit sigma-70</fullName>
    </submittedName>
</protein>
<evidence type="ECO:0000256" key="1">
    <source>
        <dbReference type="ARBA" id="ARBA00010641"/>
    </source>
</evidence>
<dbReference type="OrthoDB" id="9780326at2"/>
<reference evidence="7 8" key="1">
    <citation type="submission" date="2016-10" db="EMBL/GenBank/DDBJ databases">
        <title>Arsenicibacter rosenii gen. nov., sp. nov., an efficient arsenic-methylating bacterium isolated from an arsenic-contaminated paddy soil.</title>
        <authorList>
            <person name="Huang K."/>
        </authorList>
    </citation>
    <scope>NUCLEOTIDE SEQUENCE [LARGE SCALE GENOMIC DNA]</scope>
    <source>
        <strain evidence="7 8">SM-1</strain>
    </source>
</reference>
<dbReference type="NCBIfam" id="TIGR02937">
    <property type="entry name" value="sigma70-ECF"/>
    <property type="match status" value="1"/>
</dbReference>
<dbReference type="Pfam" id="PF04542">
    <property type="entry name" value="Sigma70_r2"/>
    <property type="match status" value="1"/>
</dbReference>
<proteinExistence type="inferred from homology"/>